<accession>A0A5B8M9P7</accession>
<evidence type="ECO:0000313" key="2">
    <source>
        <dbReference type="EMBL" id="QDZ16881.1"/>
    </source>
</evidence>
<reference evidence="2 3" key="1">
    <citation type="submission" date="2019-07" db="EMBL/GenBank/DDBJ databases">
        <title>Full genome sequence of Humibacter sp. WJ7-1.</title>
        <authorList>
            <person name="Im W.-T."/>
        </authorList>
    </citation>
    <scope>NUCLEOTIDE SEQUENCE [LARGE SCALE GENOMIC DNA]</scope>
    <source>
        <strain evidence="2 3">WJ7-1</strain>
    </source>
</reference>
<evidence type="ECO:0000259" key="1">
    <source>
        <dbReference type="Pfam" id="PF03372"/>
    </source>
</evidence>
<keyword evidence="2" id="KW-0269">Exonuclease</keyword>
<dbReference type="InterPro" id="IPR036691">
    <property type="entry name" value="Endo/exonu/phosph_ase_sf"/>
</dbReference>
<keyword evidence="2" id="KW-0540">Nuclease</keyword>
<sequence length="235" mass="25931">MRVLSYNLRKNHATGELLDLAASTEADVMCLQEADTTVLPEKVGSLVLADSTKRNRLGLAVYYQRDRFHLHETDTFELKKSLHDRVLAPAHERLVGILVEDVDTGHEVVVASFHAAPLTALNSLRRTQIHAAHAELLRLGHGSPTLMVGDYNYPFFTQSLGEKVKASGYDMSLSDRKTYTRYKFFKGHFDFVTSAGLDVRSVETLPRGDSDHMPIVVAAEYGTATATGSPDAKTA</sequence>
<dbReference type="EMBL" id="CP042305">
    <property type="protein sequence ID" value="QDZ16881.1"/>
    <property type="molecule type" value="Genomic_DNA"/>
</dbReference>
<dbReference type="KEGG" id="huw:FPZ11_13095"/>
<protein>
    <submittedName>
        <fullName evidence="2">Endonuclease/exonuclease/phosphatase family protein</fullName>
    </submittedName>
</protein>
<dbReference type="Gene3D" id="3.60.10.10">
    <property type="entry name" value="Endonuclease/exonuclease/phosphatase"/>
    <property type="match status" value="1"/>
</dbReference>
<name>A0A5B8M9P7_9MICO</name>
<organism evidence="2 3">
    <name type="scientific">Humibacter ginsenosidimutans</name>
    <dbReference type="NCBI Taxonomy" id="2599293"/>
    <lineage>
        <taxon>Bacteria</taxon>
        <taxon>Bacillati</taxon>
        <taxon>Actinomycetota</taxon>
        <taxon>Actinomycetes</taxon>
        <taxon>Micrococcales</taxon>
        <taxon>Microbacteriaceae</taxon>
        <taxon>Humibacter</taxon>
    </lineage>
</organism>
<keyword evidence="2" id="KW-0255">Endonuclease</keyword>
<gene>
    <name evidence="2" type="ORF">FPZ11_13095</name>
</gene>
<dbReference type="GO" id="GO:0004519">
    <property type="term" value="F:endonuclease activity"/>
    <property type="evidence" value="ECO:0007669"/>
    <property type="project" value="UniProtKB-KW"/>
</dbReference>
<feature type="domain" description="Endonuclease/exonuclease/phosphatase" evidence="1">
    <location>
        <begin position="4"/>
        <end position="212"/>
    </location>
</feature>
<dbReference type="AlphaFoldDB" id="A0A5B8M9P7"/>
<dbReference type="GO" id="GO:0004527">
    <property type="term" value="F:exonuclease activity"/>
    <property type="evidence" value="ECO:0007669"/>
    <property type="project" value="UniProtKB-KW"/>
</dbReference>
<dbReference type="InterPro" id="IPR005135">
    <property type="entry name" value="Endo/exonuclease/phosphatase"/>
</dbReference>
<dbReference type="SUPFAM" id="SSF56219">
    <property type="entry name" value="DNase I-like"/>
    <property type="match status" value="1"/>
</dbReference>
<dbReference type="Pfam" id="PF03372">
    <property type="entry name" value="Exo_endo_phos"/>
    <property type="match status" value="1"/>
</dbReference>
<evidence type="ECO:0000313" key="3">
    <source>
        <dbReference type="Proteomes" id="UP000320216"/>
    </source>
</evidence>
<keyword evidence="2" id="KW-0378">Hydrolase</keyword>
<dbReference type="RefSeq" id="WP_146322885.1">
    <property type="nucleotide sequence ID" value="NZ_CP042305.1"/>
</dbReference>
<dbReference type="OrthoDB" id="4398889at2"/>
<dbReference type="Proteomes" id="UP000320216">
    <property type="component" value="Chromosome"/>
</dbReference>
<keyword evidence="3" id="KW-1185">Reference proteome</keyword>
<proteinExistence type="predicted"/>